<organism evidence="10 11">
    <name type="scientific">Penicillium bovifimosum</name>
    <dbReference type="NCBI Taxonomy" id="126998"/>
    <lineage>
        <taxon>Eukaryota</taxon>
        <taxon>Fungi</taxon>
        <taxon>Dikarya</taxon>
        <taxon>Ascomycota</taxon>
        <taxon>Pezizomycotina</taxon>
        <taxon>Eurotiomycetes</taxon>
        <taxon>Eurotiomycetidae</taxon>
        <taxon>Eurotiales</taxon>
        <taxon>Aspergillaceae</taxon>
        <taxon>Penicillium</taxon>
    </lineage>
</organism>
<dbReference type="PANTHER" id="PTHR47634:SF9">
    <property type="entry name" value="PROTEIN KINASE DOMAIN-CONTAINING PROTEIN-RELATED"/>
    <property type="match status" value="1"/>
</dbReference>
<dbReference type="SMART" id="SM00220">
    <property type="entry name" value="S_TKc"/>
    <property type="match status" value="1"/>
</dbReference>
<comment type="caution">
    <text evidence="10">The sequence shown here is derived from an EMBL/GenBank/DDBJ whole genome shotgun (WGS) entry which is preliminary data.</text>
</comment>
<keyword evidence="2" id="KW-0723">Serine/threonine-protein kinase</keyword>
<evidence type="ECO:0000259" key="9">
    <source>
        <dbReference type="PROSITE" id="PS50011"/>
    </source>
</evidence>
<evidence type="ECO:0000256" key="6">
    <source>
        <dbReference type="ARBA" id="ARBA00022840"/>
    </source>
</evidence>
<dbReference type="InterPro" id="IPR051334">
    <property type="entry name" value="SRPK"/>
</dbReference>
<reference evidence="10" key="2">
    <citation type="journal article" date="2023" name="IMA Fungus">
        <title>Comparative genomic study of the Penicillium genus elucidates a diverse pangenome and 15 lateral gene transfer events.</title>
        <authorList>
            <person name="Petersen C."/>
            <person name="Sorensen T."/>
            <person name="Nielsen M.R."/>
            <person name="Sondergaard T.E."/>
            <person name="Sorensen J.L."/>
            <person name="Fitzpatrick D.A."/>
            <person name="Frisvad J.C."/>
            <person name="Nielsen K.L."/>
        </authorList>
    </citation>
    <scope>NUCLEOTIDE SEQUENCE</scope>
    <source>
        <strain evidence="10">IBT 22155</strain>
    </source>
</reference>
<dbReference type="SUPFAM" id="SSF56112">
    <property type="entry name" value="Protein kinase-like (PK-like)"/>
    <property type="match status" value="1"/>
</dbReference>
<dbReference type="Gene3D" id="3.30.200.20">
    <property type="entry name" value="Phosphorylase Kinase, domain 1"/>
    <property type="match status" value="1"/>
</dbReference>
<dbReference type="PROSITE" id="PS00108">
    <property type="entry name" value="PROTEIN_KINASE_ST"/>
    <property type="match status" value="1"/>
</dbReference>
<comment type="catalytic activity">
    <reaction evidence="8">
        <text>L-seryl-[protein] + ATP = O-phospho-L-seryl-[protein] + ADP + H(+)</text>
        <dbReference type="Rhea" id="RHEA:17989"/>
        <dbReference type="Rhea" id="RHEA-COMP:9863"/>
        <dbReference type="Rhea" id="RHEA-COMP:11604"/>
        <dbReference type="ChEBI" id="CHEBI:15378"/>
        <dbReference type="ChEBI" id="CHEBI:29999"/>
        <dbReference type="ChEBI" id="CHEBI:30616"/>
        <dbReference type="ChEBI" id="CHEBI:83421"/>
        <dbReference type="ChEBI" id="CHEBI:456216"/>
        <dbReference type="EC" id="2.7.11.1"/>
    </reaction>
</comment>
<name>A0A9W9GV73_9EURO</name>
<evidence type="ECO:0000313" key="10">
    <source>
        <dbReference type="EMBL" id="KAJ5130508.1"/>
    </source>
</evidence>
<dbReference type="Pfam" id="PF00069">
    <property type="entry name" value="Pkinase"/>
    <property type="match status" value="1"/>
</dbReference>
<evidence type="ECO:0000256" key="4">
    <source>
        <dbReference type="ARBA" id="ARBA00022741"/>
    </source>
</evidence>
<proteinExistence type="predicted"/>
<dbReference type="PANTHER" id="PTHR47634">
    <property type="entry name" value="PROTEIN KINASE DOMAIN-CONTAINING PROTEIN-RELATED"/>
    <property type="match status" value="1"/>
</dbReference>
<dbReference type="InterPro" id="IPR011009">
    <property type="entry name" value="Kinase-like_dom_sf"/>
</dbReference>
<dbReference type="Gene3D" id="1.10.510.10">
    <property type="entry name" value="Transferase(Phosphotransferase) domain 1"/>
    <property type="match status" value="1"/>
</dbReference>
<dbReference type="GO" id="GO:0005524">
    <property type="term" value="F:ATP binding"/>
    <property type="evidence" value="ECO:0007669"/>
    <property type="project" value="UniProtKB-KW"/>
</dbReference>
<sequence length="425" mass="49144">MMRNLPNIFTHPLKVLRQTPWALSSALPPRIDPSLSIEEENSPYYEPAYFYPARIGEVLNDRYQIATKLGHGSRSTVWLARDLHQWRWSNERYVALKINSNNTHARKVAGSIELEVLRHITRAKRQHEGWQFVRKLLDSFSVQGISGSHVCLVSEPLRESLAKYCQRWQGGVMPPEIFKIILQEILQAIDYLHTECHIIHTDLKPDNIMIRLEDRGLLSQDALDEFENPLPQKHCNDGRIIYLSRKGYGRLKDIIGLIEVIDFDLAVQGDIPQDGCIQAEVYRAPEVILDKGYTYSADIWSLGVMLWDFLEGRTLFEAVDPRIIEDYDGETHLAYITSLLGPAPKDFVGQGKRTSMFYTAAGILKREDLVPSSFNFESTLSKFDGEEKRMFINFVKRMIKWRPEERSTAKELLQDPWLHNDYPQI</sequence>
<evidence type="ECO:0000256" key="3">
    <source>
        <dbReference type="ARBA" id="ARBA00022679"/>
    </source>
</evidence>
<dbReference type="EC" id="2.7.11.1" evidence="1"/>
<evidence type="ECO:0000313" key="11">
    <source>
        <dbReference type="Proteomes" id="UP001149079"/>
    </source>
</evidence>
<keyword evidence="11" id="KW-1185">Reference proteome</keyword>
<dbReference type="EMBL" id="JAPQKL010000005">
    <property type="protein sequence ID" value="KAJ5130508.1"/>
    <property type="molecule type" value="Genomic_DNA"/>
</dbReference>
<dbReference type="RefSeq" id="XP_056520887.1">
    <property type="nucleotide sequence ID" value="XM_056667291.1"/>
</dbReference>
<protein>
    <recommendedName>
        <fullName evidence="1">non-specific serine/threonine protein kinase</fullName>
        <ecNumber evidence="1">2.7.11.1</ecNumber>
    </recommendedName>
</protein>
<dbReference type="GeneID" id="81406461"/>
<dbReference type="PROSITE" id="PS50011">
    <property type="entry name" value="PROTEIN_KINASE_DOM"/>
    <property type="match status" value="1"/>
</dbReference>
<comment type="catalytic activity">
    <reaction evidence="7">
        <text>L-threonyl-[protein] + ATP = O-phospho-L-threonyl-[protein] + ADP + H(+)</text>
        <dbReference type="Rhea" id="RHEA:46608"/>
        <dbReference type="Rhea" id="RHEA-COMP:11060"/>
        <dbReference type="Rhea" id="RHEA-COMP:11605"/>
        <dbReference type="ChEBI" id="CHEBI:15378"/>
        <dbReference type="ChEBI" id="CHEBI:30013"/>
        <dbReference type="ChEBI" id="CHEBI:30616"/>
        <dbReference type="ChEBI" id="CHEBI:61977"/>
        <dbReference type="ChEBI" id="CHEBI:456216"/>
        <dbReference type="EC" id="2.7.11.1"/>
    </reaction>
</comment>
<dbReference type="Proteomes" id="UP001149079">
    <property type="component" value="Unassembled WGS sequence"/>
</dbReference>
<dbReference type="GO" id="GO:0000245">
    <property type="term" value="P:spliceosomal complex assembly"/>
    <property type="evidence" value="ECO:0007669"/>
    <property type="project" value="TreeGrafter"/>
</dbReference>
<evidence type="ECO:0000256" key="8">
    <source>
        <dbReference type="ARBA" id="ARBA00048679"/>
    </source>
</evidence>
<dbReference type="AlphaFoldDB" id="A0A9W9GV73"/>
<gene>
    <name evidence="10" type="ORF">N7515_006547</name>
</gene>
<feature type="domain" description="Protein kinase" evidence="9">
    <location>
        <begin position="63"/>
        <end position="418"/>
    </location>
</feature>
<dbReference type="InterPro" id="IPR000719">
    <property type="entry name" value="Prot_kinase_dom"/>
</dbReference>
<reference evidence="10" key="1">
    <citation type="submission" date="2022-11" db="EMBL/GenBank/DDBJ databases">
        <authorList>
            <person name="Petersen C."/>
        </authorList>
    </citation>
    <scope>NUCLEOTIDE SEQUENCE</scope>
    <source>
        <strain evidence="10">IBT 22155</strain>
    </source>
</reference>
<dbReference type="InterPro" id="IPR008271">
    <property type="entry name" value="Ser/Thr_kinase_AS"/>
</dbReference>
<dbReference type="GO" id="GO:0050684">
    <property type="term" value="P:regulation of mRNA processing"/>
    <property type="evidence" value="ECO:0007669"/>
    <property type="project" value="TreeGrafter"/>
</dbReference>
<keyword evidence="3" id="KW-0808">Transferase</keyword>
<accession>A0A9W9GV73</accession>
<keyword evidence="5" id="KW-0418">Kinase</keyword>
<evidence type="ECO:0000256" key="5">
    <source>
        <dbReference type="ARBA" id="ARBA00022777"/>
    </source>
</evidence>
<evidence type="ECO:0000256" key="2">
    <source>
        <dbReference type="ARBA" id="ARBA00022527"/>
    </source>
</evidence>
<dbReference type="OrthoDB" id="5979581at2759"/>
<keyword evidence="6" id="KW-0067">ATP-binding</keyword>
<evidence type="ECO:0000256" key="7">
    <source>
        <dbReference type="ARBA" id="ARBA00047899"/>
    </source>
</evidence>
<keyword evidence="4" id="KW-0547">Nucleotide-binding</keyword>
<evidence type="ECO:0000256" key="1">
    <source>
        <dbReference type="ARBA" id="ARBA00012513"/>
    </source>
</evidence>
<dbReference type="GO" id="GO:0004674">
    <property type="term" value="F:protein serine/threonine kinase activity"/>
    <property type="evidence" value="ECO:0007669"/>
    <property type="project" value="UniProtKB-KW"/>
</dbReference>